<organism evidence="2 3">
    <name type="scientific">Longimicrobium terrae</name>
    <dbReference type="NCBI Taxonomy" id="1639882"/>
    <lineage>
        <taxon>Bacteria</taxon>
        <taxon>Pseudomonadati</taxon>
        <taxon>Gemmatimonadota</taxon>
        <taxon>Longimicrobiia</taxon>
        <taxon>Longimicrobiales</taxon>
        <taxon>Longimicrobiaceae</taxon>
        <taxon>Longimicrobium</taxon>
    </lineage>
</organism>
<evidence type="ECO:0000313" key="2">
    <source>
        <dbReference type="EMBL" id="MBB6069643.1"/>
    </source>
</evidence>
<comment type="caution">
    <text evidence="2">The sequence shown here is derived from an EMBL/GenBank/DDBJ whole genome shotgun (WGS) entry which is preliminary data.</text>
</comment>
<feature type="chain" id="PRO_5032984762" description="Fibronectin type-III domain-containing protein" evidence="1">
    <location>
        <begin position="20"/>
        <end position="245"/>
    </location>
</feature>
<feature type="signal peptide" evidence="1">
    <location>
        <begin position="1"/>
        <end position="19"/>
    </location>
</feature>
<protein>
    <recommendedName>
        <fullName evidence="4">Fibronectin type-III domain-containing protein</fullName>
    </recommendedName>
</protein>
<reference evidence="2 3" key="1">
    <citation type="submission" date="2020-08" db="EMBL/GenBank/DDBJ databases">
        <title>Genomic Encyclopedia of Type Strains, Phase IV (KMG-IV): sequencing the most valuable type-strain genomes for metagenomic binning, comparative biology and taxonomic classification.</title>
        <authorList>
            <person name="Goeker M."/>
        </authorList>
    </citation>
    <scope>NUCLEOTIDE SEQUENCE [LARGE SCALE GENOMIC DNA]</scope>
    <source>
        <strain evidence="2 3">DSM 29007</strain>
    </source>
</reference>
<dbReference type="PROSITE" id="PS51257">
    <property type="entry name" value="PROKAR_LIPOPROTEIN"/>
    <property type="match status" value="1"/>
</dbReference>
<sequence>MRKRTLVLALALLSACDGAPEHLTSAEPGARPLLTTCATPSIVSPTSNQVIYTSTVQLKWTVGDCANPKDVEVYDNATSTLVFSDATAEFETFSTSGVFTYSSVNLSGYTAGQYYKWRTRSRDFPDTTNVGPWSGYGVFGLPMPAPATTASVVSGNPTLSWPAVTGATYRIHRMADYVGTWDTGWDTASGTGYSDPGTTVTGYVGTTQPSSGKWVAYRVVAVSSAGIASLPGTIHYFSYTGFIIV</sequence>
<evidence type="ECO:0000313" key="3">
    <source>
        <dbReference type="Proteomes" id="UP000582837"/>
    </source>
</evidence>
<gene>
    <name evidence="2" type="ORF">HNQ61_001260</name>
</gene>
<evidence type="ECO:0008006" key="4">
    <source>
        <dbReference type="Google" id="ProtNLM"/>
    </source>
</evidence>
<dbReference type="AlphaFoldDB" id="A0A841GVY4"/>
<evidence type="ECO:0000256" key="1">
    <source>
        <dbReference type="SAM" id="SignalP"/>
    </source>
</evidence>
<keyword evidence="3" id="KW-1185">Reference proteome</keyword>
<accession>A0A841GVY4</accession>
<dbReference type="Proteomes" id="UP000582837">
    <property type="component" value="Unassembled WGS sequence"/>
</dbReference>
<name>A0A841GVY4_9BACT</name>
<dbReference type="RefSeq" id="WP_170036317.1">
    <property type="nucleotide sequence ID" value="NZ_JABDTL010000002.1"/>
</dbReference>
<proteinExistence type="predicted"/>
<keyword evidence="1" id="KW-0732">Signal</keyword>
<dbReference type="EMBL" id="JACHIA010000003">
    <property type="protein sequence ID" value="MBB6069643.1"/>
    <property type="molecule type" value="Genomic_DNA"/>
</dbReference>